<dbReference type="Pfam" id="PF19263">
    <property type="entry name" value="DUF5906"/>
    <property type="match status" value="1"/>
</dbReference>
<dbReference type="InterPro" id="IPR004968">
    <property type="entry name" value="DNA_primase/NTPase_C"/>
</dbReference>
<accession>A0A916T133</accession>
<dbReference type="Pfam" id="PF08706">
    <property type="entry name" value="D5_N"/>
    <property type="match status" value="1"/>
</dbReference>
<dbReference type="InterPro" id="IPR045455">
    <property type="entry name" value="NrS-1_pol-like_helicase"/>
</dbReference>
<dbReference type="EMBL" id="BMGC01000007">
    <property type="protein sequence ID" value="GGB27002.1"/>
    <property type="molecule type" value="Genomic_DNA"/>
</dbReference>
<sequence>MNDDDLLAEQVNDVFATLTDITVEVGNDTRRVSGPNDPYGVAKMLATYGEATGHPFKSCDERLYIYTGTYWQTMKKASMRSRIYEFLDGRPYIGSKGLPEPWKPNPGHVRNIMQALEAKVDDSDVSTTQEDGAIPVSNGWLIPATRTLLPHTPDRFNTFTTAVEFDPDAPEPASWLKFLSDVLPDEDSQNLLAEWFGYVLSGRVDLHKALFLKGAPRSGKTTIATILEDIIGGGATGISLDSLTRQFGMAPLIGKSLAVIGDARLASSNSLVVERLLSITGQDMVQVEEKYMPMFSTRLPVRLMMLSNELPNLEDTSMALANRFIILETRQSFLGREDAGLLGRLRAELPGILNWALDGLDRLTAQHAFSVPEASLEATKDMLRSTSPLTAFVEDECVLDDDAVTPVSVLFSKYKAWCEQGNVKAMTAQQFGARLHDKGIETGQRRVDGKRPRCYLGIKIAEG</sequence>
<evidence type="ECO:0000259" key="5">
    <source>
        <dbReference type="PROSITE" id="PS51206"/>
    </source>
</evidence>
<comment type="caution">
    <text evidence="6">The sequence shown here is derived from an EMBL/GenBank/DDBJ whole genome shotgun (WGS) entry which is preliminary data.</text>
</comment>
<dbReference type="GO" id="GO:0016787">
    <property type="term" value="F:hydrolase activity"/>
    <property type="evidence" value="ECO:0007669"/>
    <property type="project" value="UniProtKB-KW"/>
</dbReference>
<gene>
    <name evidence="6" type="ORF">GCM10011489_13910</name>
</gene>
<keyword evidence="7" id="KW-1185">Reference proteome</keyword>
<dbReference type="PANTHER" id="PTHR35372:SF2">
    <property type="entry name" value="SF3 HELICASE DOMAIN-CONTAINING PROTEIN"/>
    <property type="match status" value="1"/>
</dbReference>
<evidence type="ECO:0000256" key="4">
    <source>
        <dbReference type="ARBA" id="ARBA00022840"/>
    </source>
</evidence>
<reference evidence="6" key="1">
    <citation type="journal article" date="2014" name="Int. J. Syst. Evol. Microbiol.">
        <title>Complete genome sequence of Corynebacterium casei LMG S-19264T (=DSM 44701T), isolated from a smear-ripened cheese.</title>
        <authorList>
            <consortium name="US DOE Joint Genome Institute (JGI-PGF)"/>
            <person name="Walter F."/>
            <person name="Albersmeier A."/>
            <person name="Kalinowski J."/>
            <person name="Ruckert C."/>
        </authorList>
    </citation>
    <scope>NUCLEOTIDE SEQUENCE</scope>
    <source>
        <strain evidence="6">CGMCC 1.12827</strain>
    </source>
</reference>
<dbReference type="SUPFAM" id="SSF46785">
    <property type="entry name" value="Winged helix' DNA-binding domain"/>
    <property type="match status" value="1"/>
</dbReference>
<protein>
    <recommendedName>
        <fullName evidence="5">SF3 helicase domain-containing protein</fullName>
    </recommendedName>
</protein>
<evidence type="ECO:0000256" key="2">
    <source>
        <dbReference type="ARBA" id="ARBA00022801"/>
    </source>
</evidence>
<dbReference type="Proteomes" id="UP000621454">
    <property type="component" value="Unassembled WGS sequence"/>
</dbReference>
<keyword evidence="1" id="KW-0547">Nucleotide-binding</keyword>
<dbReference type="Pfam" id="PF03288">
    <property type="entry name" value="Pox_D5"/>
    <property type="match status" value="1"/>
</dbReference>
<dbReference type="AlphaFoldDB" id="A0A916T133"/>
<dbReference type="PROSITE" id="PS51206">
    <property type="entry name" value="SF3_HELICASE_1"/>
    <property type="match status" value="1"/>
</dbReference>
<dbReference type="InterPro" id="IPR014015">
    <property type="entry name" value="Helicase_SF3_DNA-vir"/>
</dbReference>
<dbReference type="InterPro" id="IPR006500">
    <property type="entry name" value="Helicase_put_C_phage/plasmid"/>
</dbReference>
<evidence type="ECO:0000256" key="3">
    <source>
        <dbReference type="ARBA" id="ARBA00022806"/>
    </source>
</evidence>
<keyword evidence="4" id="KW-0067">ATP-binding</keyword>
<dbReference type="InterPro" id="IPR036390">
    <property type="entry name" value="WH_DNA-bd_sf"/>
</dbReference>
<reference evidence="6" key="2">
    <citation type="submission" date="2020-09" db="EMBL/GenBank/DDBJ databases">
        <authorList>
            <person name="Sun Q."/>
            <person name="Zhou Y."/>
        </authorList>
    </citation>
    <scope>NUCLEOTIDE SEQUENCE</scope>
    <source>
        <strain evidence="6">CGMCC 1.12827</strain>
    </source>
</reference>
<proteinExistence type="predicted"/>
<evidence type="ECO:0000256" key="1">
    <source>
        <dbReference type="ARBA" id="ARBA00022741"/>
    </source>
</evidence>
<dbReference type="InterPro" id="IPR027417">
    <property type="entry name" value="P-loop_NTPase"/>
</dbReference>
<evidence type="ECO:0000313" key="7">
    <source>
        <dbReference type="Proteomes" id="UP000621454"/>
    </source>
</evidence>
<dbReference type="InterPro" id="IPR014818">
    <property type="entry name" value="Phage/plasmid_primase_P4_C"/>
</dbReference>
<dbReference type="GO" id="GO:0004386">
    <property type="term" value="F:helicase activity"/>
    <property type="evidence" value="ECO:0007669"/>
    <property type="project" value="UniProtKB-KW"/>
</dbReference>
<dbReference type="InterPro" id="IPR051620">
    <property type="entry name" value="ORF904-like_C"/>
</dbReference>
<dbReference type="PANTHER" id="PTHR35372">
    <property type="entry name" value="ATP BINDING PROTEIN-RELATED"/>
    <property type="match status" value="1"/>
</dbReference>
<keyword evidence="2" id="KW-0378">Hydrolase</keyword>
<evidence type="ECO:0000313" key="6">
    <source>
        <dbReference type="EMBL" id="GGB27002.1"/>
    </source>
</evidence>
<dbReference type="GO" id="GO:0005524">
    <property type="term" value="F:ATP binding"/>
    <property type="evidence" value="ECO:0007669"/>
    <property type="project" value="UniProtKB-KW"/>
</dbReference>
<dbReference type="RefSeq" id="WP_188585875.1">
    <property type="nucleotide sequence ID" value="NZ_BMGC01000007.1"/>
</dbReference>
<dbReference type="NCBIfam" id="TIGR01613">
    <property type="entry name" value="primase_Cterm"/>
    <property type="match status" value="1"/>
</dbReference>
<feature type="domain" description="SF3 helicase" evidence="5">
    <location>
        <begin position="187"/>
        <end position="342"/>
    </location>
</feature>
<dbReference type="Gene3D" id="3.40.50.300">
    <property type="entry name" value="P-loop containing nucleotide triphosphate hydrolases"/>
    <property type="match status" value="1"/>
</dbReference>
<organism evidence="6 7">
    <name type="scientific">Gordonia jinhuaensis</name>
    <dbReference type="NCBI Taxonomy" id="1517702"/>
    <lineage>
        <taxon>Bacteria</taxon>
        <taxon>Bacillati</taxon>
        <taxon>Actinomycetota</taxon>
        <taxon>Actinomycetes</taxon>
        <taxon>Mycobacteriales</taxon>
        <taxon>Gordoniaceae</taxon>
        <taxon>Gordonia</taxon>
    </lineage>
</organism>
<keyword evidence="3" id="KW-0347">Helicase</keyword>
<name>A0A916T133_9ACTN</name>
<dbReference type="SUPFAM" id="SSF52540">
    <property type="entry name" value="P-loop containing nucleoside triphosphate hydrolases"/>
    <property type="match status" value="1"/>
</dbReference>